<dbReference type="AlphaFoldDB" id="A0A1L3NJB1"/>
<accession>A0A1L3NJB1</accession>
<gene>
    <name evidence="1" type="ORF">NPD5_2602</name>
</gene>
<dbReference type="RefSeq" id="WP_072586082.1">
    <property type="nucleotide sequence ID" value="NZ_CP013243.1"/>
</dbReference>
<organism evidence="1 2">
    <name type="scientific">Clostridium sporogenes</name>
    <dbReference type="NCBI Taxonomy" id="1509"/>
    <lineage>
        <taxon>Bacteria</taxon>
        <taxon>Bacillati</taxon>
        <taxon>Bacillota</taxon>
        <taxon>Clostridia</taxon>
        <taxon>Eubacteriales</taxon>
        <taxon>Clostridiaceae</taxon>
        <taxon>Clostridium</taxon>
    </lineage>
</organism>
<name>A0A1L3NJB1_CLOSG</name>
<protein>
    <submittedName>
        <fullName evidence="1">Uncharacterized protein</fullName>
    </submittedName>
</protein>
<dbReference type="Proteomes" id="UP000182204">
    <property type="component" value="Chromosome"/>
</dbReference>
<proteinExistence type="predicted"/>
<reference evidence="1 2" key="1">
    <citation type="submission" date="2015-11" db="EMBL/GenBank/DDBJ databases">
        <authorList>
            <person name="Hill K.K."/>
            <person name="Shirey T.B."/>
            <person name="Raphael B."/>
            <person name="Daligault H.E."/>
            <person name="Davenport K.W."/>
            <person name="Bruce D.C."/>
            <person name="Foley B.T."/>
            <person name="Johnson S.L."/>
        </authorList>
    </citation>
    <scope>NUCLEOTIDE SEQUENCE [LARGE SCALE GENOMIC DNA]</scope>
    <source>
        <strain evidence="1 2">CDC_1632</strain>
    </source>
</reference>
<evidence type="ECO:0000313" key="2">
    <source>
        <dbReference type="Proteomes" id="UP000182204"/>
    </source>
</evidence>
<evidence type="ECO:0000313" key="1">
    <source>
        <dbReference type="EMBL" id="APH16209.1"/>
    </source>
</evidence>
<dbReference type="EMBL" id="CP013243">
    <property type="protein sequence ID" value="APH16209.1"/>
    <property type="molecule type" value="Genomic_DNA"/>
</dbReference>
<sequence>MDRIDFKTGNGIYTFQTVSGSKYILKIGDEKIFIKRSPQNKELSLRKDNEEIEVFKFMPIELGKVAILKLKPLGKGNCTLRITTKVIEISKVRVLGD</sequence>